<feature type="signal peptide" evidence="1">
    <location>
        <begin position="1"/>
        <end position="17"/>
    </location>
</feature>
<proteinExistence type="predicted"/>
<dbReference type="AlphaFoldDB" id="A0A3L8E0I3"/>
<dbReference type="EMBL" id="QOIP01000002">
    <property type="protein sequence ID" value="RLU26136.1"/>
    <property type="molecule type" value="Genomic_DNA"/>
</dbReference>
<reference evidence="2 3" key="1">
    <citation type="journal article" date="2018" name="Genome Res.">
        <title>The genomic architecture and molecular evolution of ant odorant receptors.</title>
        <authorList>
            <person name="McKenzie S.K."/>
            <person name="Kronauer D.J.C."/>
        </authorList>
    </citation>
    <scope>NUCLEOTIDE SEQUENCE [LARGE SCALE GENOMIC DNA]</scope>
    <source>
        <strain evidence="2">Clonal line C1</strain>
    </source>
</reference>
<evidence type="ECO:0000313" key="3">
    <source>
        <dbReference type="Proteomes" id="UP000279307"/>
    </source>
</evidence>
<protein>
    <submittedName>
        <fullName evidence="2">Uncharacterized protein</fullName>
    </submittedName>
</protein>
<accession>A0A3L8E0I3</accession>
<sequence length="106" mass="12424">MCCYCIFILLCYPSCKIQTAYQSYSGTTMFPIFGDVANVYDRSGEDLWDLRDLRFQKHRPIYKLWSLTIANVVLSHPDDIQKLPWAFHCGTWKQLNNSSTARQFMT</sequence>
<gene>
    <name evidence="2" type="ORF">DMN91_002302</name>
</gene>
<keyword evidence="1" id="KW-0732">Signal</keyword>
<feature type="chain" id="PRO_5018154726" evidence="1">
    <location>
        <begin position="18"/>
        <end position="106"/>
    </location>
</feature>
<comment type="caution">
    <text evidence="2">The sequence shown here is derived from an EMBL/GenBank/DDBJ whole genome shotgun (WGS) entry which is preliminary data.</text>
</comment>
<organism evidence="2 3">
    <name type="scientific">Ooceraea biroi</name>
    <name type="common">Clonal raider ant</name>
    <name type="synonym">Cerapachys biroi</name>
    <dbReference type="NCBI Taxonomy" id="2015173"/>
    <lineage>
        <taxon>Eukaryota</taxon>
        <taxon>Metazoa</taxon>
        <taxon>Ecdysozoa</taxon>
        <taxon>Arthropoda</taxon>
        <taxon>Hexapoda</taxon>
        <taxon>Insecta</taxon>
        <taxon>Pterygota</taxon>
        <taxon>Neoptera</taxon>
        <taxon>Endopterygota</taxon>
        <taxon>Hymenoptera</taxon>
        <taxon>Apocrita</taxon>
        <taxon>Aculeata</taxon>
        <taxon>Formicoidea</taxon>
        <taxon>Formicidae</taxon>
        <taxon>Dorylinae</taxon>
        <taxon>Ooceraea</taxon>
    </lineage>
</organism>
<name>A0A3L8E0I3_OOCBI</name>
<evidence type="ECO:0000313" key="2">
    <source>
        <dbReference type="EMBL" id="RLU26136.1"/>
    </source>
</evidence>
<dbReference type="Proteomes" id="UP000279307">
    <property type="component" value="Chromosome 2"/>
</dbReference>
<evidence type="ECO:0000256" key="1">
    <source>
        <dbReference type="SAM" id="SignalP"/>
    </source>
</evidence>